<evidence type="ECO:0000259" key="1">
    <source>
        <dbReference type="Pfam" id="PF03171"/>
    </source>
</evidence>
<feature type="domain" description="Isopenicillin N synthase-like Fe(2+) 2OG dioxygenase" evidence="1">
    <location>
        <begin position="184"/>
        <end position="293"/>
    </location>
</feature>
<name>A0A381N8H4_9ZZZZ</name>
<protein>
    <recommendedName>
        <fullName evidence="1">Isopenicillin N synthase-like Fe(2+) 2OG dioxygenase domain-containing protein</fullName>
    </recommendedName>
</protein>
<organism evidence="2">
    <name type="scientific">marine metagenome</name>
    <dbReference type="NCBI Taxonomy" id="408172"/>
    <lineage>
        <taxon>unclassified sequences</taxon>
        <taxon>metagenomes</taxon>
        <taxon>ecological metagenomes</taxon>
    </lineage>
</organism>
<dbReference type="PANTHER" id="PTHR48420">
    <property type="entry name" value="NON-HAEM DIOXYGENASE N-TERMINAL DOMAIN-CONTAINING PROTEIN"/>
    <property type="match status" value="1"/>
</dbReference>
<dbReference type="Pfam" id="PF03171">
    <property type="entry name" value="2OG-FeII_Oxy"/>
    <property type="match status" value="1"/>
</dbReference>
<dbReference type="PANTHER" id="PTHR48420:SF1">
    <property type="entry name" value="NON-HAEM DIOXYGENASE N-TERMINAL DOMAIN-CONTAINING PROTEIN"/>
    <property type="match status" value="1"/>
</dbReference>
<sequence>MSLVEISYDDLLNKNNSKNIIDAFGENGLGAVLITNIPEFKEKKMKLLRLSKVFGELPEIIQKVYESPETFYAFGWSKGKEKMKGGKPDIAKGSYYANPIYDEPTKDKELIKKYPANYSKNIWPSKHVPTMESHFKFVGNIMYNVGLKVLESCDQYLDTQIDEYPQNYLYNIIKNSKTYKARLLHYYELPEEKNSEEDASCSWHLDHGGLTILTKATYLDEEYDEVKEPDNCGLCIKDQNGNIHHCVIPENALLCQVGEMLQILSGGFLQATPHCVKSAKLKGITRESFPVFIDCPVDQDISLPKWSKENADETKGMNGLVGVPELKDRYKDCKKYYEFVHKTYSAYYN</sequence>
<dbReference type="Gene3D" id="2.60.120.330">
    <property type="entry name" value="B-lactam Antibiotic, Isopenicillin N Synthase, Chain"/>
    <property type="match status" value="1"/>
</dbReference>
<dbReference type="SUPFAM" id="SSF51197">
    <property type="entry name" value="Clavaminate synthase-like"/>
    <property type="match status" value="1"/>
</dbReference>
<accession>A0A381N8H4</accession>
<dbReference type="AlphaFoldDB" id="A0A381N8H4"/>
<reference evidence="2" key="1">
    <citation type="submission" date="2018-05" db="EMBL/GenBank/DDBJ databases">
        <authorList>
            <person name="Lanie J.A."/>
            <person name="Ng W.-L."/>
            <person name="Kazmierczak K.M."/>
            <person name="Andrzejewski T.M."/>
            <person name="Davidsen T.M."/>
            <person name="Wayne K.J."/>
            <person name="Tettelin H."/>
            <person name="Glass J.I."/>
            <person name="Rusch D."/>
            <person name="Podicherti R."/>
            <person name="Tsui H.-C.T."/>
            <person name="Winkler M.E."/>
        </authorList>
    </citation>
    <scope>NUCLEOTIDE SEQUENCE</scope>
</reference>
<evidence type="ECO:0000313" key="2">
    <source>
        <dbReference type="EMBL" id="SUZ50912.1"/>
    </source>
</evidence>
<dbReference type="EMBL" id="UINC01000196">
    <property type="protein sequence ID" value="SUZ50912.1"/>
    <property type="molecule type" value="Genomic_DNA"/>
</dbReference>
<dbReference type="InterPro" id="IPR044861">
    <property type="entry name" value="IPNS-like_FE2OG_OXY"/>
</dbReference>
<proteinExistence type="predicted"/>
<gene>
    <name evidence="2" type="ORF">METZ01_LOCUS3766</name>
</gene>
<dbReference type="InterPro" id="IPR027443">
    <property type="entry name" value="IPNS-like_sf"/>
</dbReference>